<feature type="domain" description="Mannitol dehydrogenase C-terminal" evidence="8">
    <location>
        <begin position="196"/>
        <end position="358"/>
    </location>
</feature>
<dbReference type="InterPro" id="IPR013131">
    <property type="entry name" value="Mannitol_DH_N"/>
</dbReference>
<organism evidence="9 10">
    <name type="scientific">Salinicoccus sesuvii</name>
    <dbReference type="NCBI Taxonomy" id="868281"/>
    <lineage>
        <taxon>Bacteria</taxon>
        <taxon>Bacillati</taxon>
        <taxon>Bacillota</taxon>
        <taxon>Bacilli</taxon>
        <taxon>Bacillales</taxon>
        <taxon>Staphylococcaceae</taxon>
        <taxon>Salinicoccus</taxon>
    </lineage>
</organism>
<evidence type="ECO:0000259" key="7">
    <source>
        <dbReference type="Pfam" id="PF01232"/>
    </source>
</evidence>
<keyword evidence="3 6" id="KW-0520">NAD</keyword>
<reference evidence="10" key="1">
    <citation type="journal article" date="2019" name="Int. J. Syst. Evol. Microbiol.">
        <title>The Global Catalogue of Microorganisms (GCM) 10K type strain sequencing project: providing services to taxonomists for standard genome sequencing and annotation.</title>
        <authorList>
            <consortium name="The Broad Institute Genomics Platform"/>
            <consortium name="The Broad Institute Genome Sequencing Center for Infectious Disease"/>
            <person name="Wu L."/>
            <person name="Ma J."/>
        </authorList>
    </citation>
    <scope>NUCLEOTIDE SEQUENCE [LARGE SCALE GENOMIC DNA]</scope>
    <source>
        <strain evidence="10">CCM 7756</strain>
    </source>
</reference>
<dbReference type="Pfam" id="PF01232">
    <property type="entry name" value="Mannitol_dh"/>
    <property type="match status" value="1"/>
</dbReference>
<dbReference type="NCBIfam" id="NF002652">
    <property type="entry name" value="PRK02318.2-5"/>
    <property type="match status" value="1"/>
</dbReference>
<comment type="catalytic activity">
    <reaction evidence="5">
        <text>6-phospho-D-gluconate + NADP(+) = D-ribulose 5-phosphate + CO2 + NADPH</text>
        <dbReference type="Rhea" id="RHEA:10116"/>
        <dbReference type="ChEBI" id="CHEBI:16526"/>
        <dbReference type="ChEBI" id="CHEBI:57783"/>
        <dbReference type="ChEBI" id="CHEBI:58121"/>
        <dbReference type="ChEBI" id="CHEBI:58349"/>
        <dbReference type="ChEBI" id="CHEBI:58759"/>
        <dbReference type="EC" id="1.1.1.44"/>
    </reaction>
</comment>
<keyword evidence="10" id="KW-1185">Reference proteome</keyword>
<comment type="similarity">
    <text evidence="1 6">Belongs to the mannitol dehydrogenase family.</text>
</comment>
<comment type="caution">
    <text evidence="9">The sequence shown here is derived from an EMBL/GenBank/DDBJ whole genome shotgun (WGS) entry which is preliminary data.</text>
</comment>
<dbReference type="GO" id="GO:0008926">
    <property type="term" value="F:mannitol-1-phosphate 5-dehydrogenase activity"/>
    <property type="evidence" value="ECO:0007669"/>
    <property type="project" value="UniProtKB-EC"/>
</dbReference>
<name>A0ABV7N260_9STAP</name>
<dbReference type="NCBIfam" id="NF002646">
    <property type="entry name" value="PRK02318.1-2"/>
    <property type="match status" value="1"/>
</dbReference>
<evidence type="ECO:0000256" key="3">
    <source>
        <dbReference type="ARBA" id="ARBA00023027"/>
    </source>
</evidence>
<dbReference type="InterPro" id="IPR013328">
    <property type="entry name" value="6PGD_dom2"/>
</dbReference>
<protein>
    <recommendedName>
        <fullName evidence="6">Mannitol-1-phosphate 5-dehydrogenase</fullName>
        <ecNumber evidence="6">1.1.1.17</ecNumber>
    </recommendedName>
</protein>
<evidence type="ECO:0000256" key="2">
    <source>
        <dbReference type="ARBA" id="ARBA00023002"/>
    </source>
</evidence>
<dbReference type="InterPro" id="IPR013118">
    <property type="entry name" value="Mannitol_DH_C"/>
</dbReference>
<dbReference type="Proteomes" id="UP001595637">
    <property type="component" value="Unassembled WGS sequence"/>
</dbReference>
<evidence type="ECO:0000313" key="9">
    <source>
        <dbReference type="EMBL" id="MFC3387671.1"/>
    </source>
</evidence>
<dbReference type="SUPFAM" id="SSF51735">
    <property type="entry name" value="NAD(P)-binding Rossmann-fold domains"/>
    <property type="match status" value="1"/>
</dbReference>
<dbReference type="PRINTS" id="PR00084">
    <property type="entry name" value="MTLDHDRGNASE"/>
</dbReference>
<evidence type="ECO:0000256" key="5">
    <source>
        <dbReference type="ARBA" id="ARBA00048640"/>
    </source>
</evidence>
<dbReference type="EC" id="1.1.1.17" evidence="6"/>
<dbReference type="SUPFAM" id="SSF48179">
    <property type="entry name" value="6-phosphogluconate dehydrogenase C-terminal domain-like"/>
    <property type="match status" value="1"/>
</dbReference>
<sequence>MKAVHFGAGNIGRGFIGKVLHDNGYAVTFADVNTEIIDALNKDHEYTVHISEENGASYKISGVNGVHTANDPDQLSEAVSQADIITTAVGVNILPIIAKTLAPHLANRQTDKPLNIIACENAVLATDTLKTAIFSEVNETLPSNVGFPNSAVDRIVPIQKNDNILDVKVEPFFEWVIEKNSWVGEDTLAGVNYVEDLMPYIERKLFTVNTGHAGIAYYGKTLGYTTVSEAMDDEKVVSYLKQVLEETTLYLTHNYDFTEVEQKQYIEKIIARFKNPYLSDDLDRVGRGVLRKLSPNDRIVKPLVYLHNQNMDHSALSKLVMFALQFNNSDDPEQIEMKQRIEEAGVKGFLSEHSQLDDKLIEEIRSSI</sequence>
<evidence type="ECO:0000256" key="6">
    <source>
        <dbReference type="HAMAP-Rule" id="MF_00196"/>
    </source>
</evidence>
<keyword evidence="2 6" id="KW-0560">Oxidoreductase</keyword>
<dbReference type="RefSeq" id="WP_380651927.1">
    <property type="nucleotide sequence ID" value="NZ_JBHRVQ010000001.1"/>
</dbReference>
<comment type="catalytic activity">
    <reaction evidence="4 6">
        <text>D-mannitol 1-phosphate + NAD(+) = beta-D-fructose 6-phosphate + NADH + H(+)</text>
        <dbReference type="Rhea" id="RHEA:19661"/>
        <dbReference type="ChEBI" id="CHEBI:15378"/>
        <dbReference type="ChEBI" id="CHEBI:57540"/>
        <dbReference type="ChEBI" id="CHEBI:57634"/>
        <dbReference type="ChEBI" id="CHEBI:57945"/>
        <dbReference type="ChEBI" id="CHEBI:61381"/>
        <dbReference type="EC" id="1.1.1.17"/>
    </reaction>
</comment>
<evidence type="ECO:0000256" key="4">
    <source>
        <dbReference type="ARBA" id="ARBA00048615"/>
    </source>
</evidence>
<dbReference type="InterPro" id="IPR000669">
    <property type="entry name" value="Mannitol_DH"/>
</dbReference>
<dbReference type="InterPro" id="IPR008927">
    <property type="entry name" value="6-PGluconate_DH-like_C_sf"/>
</dbReference>
<feature type="binding site" evidence="6">
    <location>
        <begin position="3"/>
        <end position="14"/>
    </location>
    <ligand>
        <name>NAD(+)</name>
        <dbReference type="ChEBI" id="CHEBI:57540"/>
    </ligand>
</feature>
<dbReference type="PANTHER" id="PTHR30524">
    <property type="entry name" value="MANNITOL-1-PHOSPHATE 5-DEHYDROGENASE"/>
    <property type="match status" value="1"/>
</dbReference>
<evidence type="ECO:0000256" key="1">
    <source>
        <dbReference type="ARBA" id="ARBA00006541"/>
    </source>
</evidence>
<dbReference type="InterPro" id="IPR023028">
    <property type="entry name" value="Mannitol_1_phos_5_DH"/>
</dbReference>
<proteinExistence type="inferred from homology"/>
<dbReference type="Gene3D" id="3.40.50.720">
    <property type="entry name" value="NAD(P)-binding Rossmann-like Domain"/>
    <property type="match status" value="1"/>
</dbReference>
<dbReference type="Pfam" id="PF08125">
    <property type="entry name" value="Mannitol_dh_C"/>
    <property type="match status" value="1"/>
</dbReference>
<feature type="domain" description="Mannitol dehydrogenase N-terminal" evidence="7">
    <location>
        <begin position="1"/>
        <end position="183"/>
    </location>
</feature>
<dbReference type="NCBIfam" id="NF002645">
    <property type="entry name" value="PRK02318.1-1"/>
    <property type="match status" value="1"/>
</dbReference>
<evidence type="ECO:0000259" key="8">
    <source>
        <dbReference type="Pfam" id="PF08125"/>
    </source>
</evidence>
<dbReference type="PANTHER" id="PTHR30524:SF0">
    <property type="entry name" value="ALTRONATE OXIDOREDUCTASE-RELATED"/>
    <property type="match status" value="1"/>
</dbReference>
<dbReference type="InterPro" id="IPR036291">
    <property type="entry name" value="NAD(P)-bd_dom_sf"/>
</dbReference>
<dbReference type="EMBL" id="JBHRVQ010000001">
    <property type="protein sequence ID" value="MFC3387671.1"/>
    <property type="molecule type" value="Genomic_DNA"/>
</dbReference>
<dbReference type="HAMAP" id="MF_00196">
    <property type="entry name" value="Mannitol_dehydrog"/>
    <property type="match status" value="1"/>
</dbReference>
<dbReference type="PROSITE" id="PS00974">
    <property type="entry name" value="MANNITOL_DHGENASE"/>
    <property type="match status" value="1"/>
</dbReference>
<dbReference type="Gene3D" id="1.10.1040.10">
    <property type="entry name" value="N-(1-d-carboxylethyl)-l-norvaline Dehydrogenase, domain 2"/>
    <property type="match status" value="1"/>
</dbReference>
<accession>A0ABV7N260</accession>
<dbReference type="NCBIfam" id="NF002647">
    <property type="entry name" value="PRK02318.1-3"/>
    <property type="match status" value="1"/>
</dbReference>
<gene>
    <name evidence="6" type="primary">mtlD</name>
    <name evidence="9" type="ORF">ACFOEO_03525</name>
</gene>
<dbReference type="InterPro" id="IPR023027">
    <property type="entry name" value="Mannitol_DH_CS"/>
</dbReference>
<evidence type="ECO:0000313" key="10">
    <source>
        <dbReference type="Proteomes" id="UP001595637"/>
    </source>
</evidence>